<protein>
    <recommendedName>
        <fullName evidence="3">Doubled CXXCH motif domain-containing protein</fullName>
    </recommendedName>
</protein>
<sequence length="52" mass="5633">MRVVGSRNTAAKPSQMYATPTQRKCIACHNAAARENHANGGRAFAFELDLTV</sequence>
<accession>A0AB73IEF7</accession>
<proteinExistence type="predicted"/>
<reference evidence="1" key="1">
    <citation type="submission" date="2023-07" db="EMBL/GenBank/DDBJ databases">
        <title>Sorghum-associated microbial communities from plants grown in Nebraska, USA.</title>
        <authorList>
            <person name="Schachtman D."/>
        </authorList>
    </citation>
    <scope>NUCLEOTIDE SEQUENCE</scope>
    <source>
        <strain evidence="1">DS1061</strain>
    </source>
</reference>
<comment type="caution">
    <text evidence="1">The sequence shown here is derived from an EMBL/GenBank/DDBJ whole genome shotgun (WGS) entry which is preliminary data.</text>
</comment>
<organism evidence="1 2">
    <name type="scientific">Paraburkholderia caledonica</name>
    <dbReference type="NCBI Taxonomy" id="134536"/>
    <lineage>
        <taxon>Bacteria</taxon>
        <taxon>Pseudomonadati</taxon>
        <taxon>Pseudomonadota</taxon>
        <taxon>Betaproteobacteria</taxon>
        <taxon>Burkholderiales</taxon>
        <taxon>Burkholderiaceae</taxon>
        <taxon>Paraburkholderia</taxon>
    </lineage>
</organism>
<evidence type="ECO:0000313" key="1">
    <source>
        <dbReference type="EMBL" id="MDP9648426.1"/>
    </source>
</evidence>
<name>A0AB73IEF7_9BURK</name>
<dbReference type="EMBL" id="JAURTK010000004">
    <property type="protein sequence ID" value="MDP9648426.1"/>
    <property type="molecule type" value="Genomic_DNA"/>
</dbReference>
<gene>
    <name evidence="1" type="ORF">J2793_003872</name>
</gene>
<evidence type="ECO:0008006" key="3">
    <source>
        <dbReference type="Google" id="ProtNLM"/>
    </source>
</evidence>
<dbReference type="Proteomes" id="UP001229486">
    <property type="component" value="Unassembled WGS sequence"/>
</dbReference>
<evidence type="ECO:0000313" key="2">
    <source>
        <dbReference type="Proteomes" id="UP001229486"/>
    </source>
</evidence>
<dbReference type="AlphaFoldDB" id="A0AB73IEF7"/>